<evidence type="ECO:0000256" key="6">
    <source>
        <dbReference type="ARBA" id="ARBA00022490"/>
    </source>
</evidence>
<dbReference type="PRINTS" id="PR02086">
    <property type="entry name" value="PUTNUCHARBI1"/>
</dbReference>
<dbReference type="InterPro" id="IPR026103">
    <property type="entry name" value="HARBI1_animal"/>
</dbReference>
<sequence>MFDSDTSLSSSSDEEIERIPRRRNLKNRTNPFEIFDEQEFKMRFRFQKQTVLWLTDLIGGDLRPQTRRRQPISELNQILLTLRFLATGTFQQVIGDLFGVHKSTACVIIQRVVRKIAELKPHYIQMPTPEELQSIKLKFYRLRRMPRVIGAIDGTHIRIQSPGGPQAEIFRNRKGYFSINCQAVCDADLKIRNIVARWPGSVHDSTIFNDSSLCARLENGEYGEDFLVGDSGYACRPFLLTSLVNPRTPGEQAYNDAHKATRNPIERCFGVLKRRFPCLSVGLRTKMDTTLATIVACAVLHNIAIMAKDDEPPVDPAVHIPQEVEVEPAHIRENHHNENTAVRNVLIRTHFN</sequence>
<dbReference type="GO" id="GO:0004518">
    <property type="term" value="F:nuclease activity"/>
    <property type="evidence" value="ECO:0007669"/>
    <property type="project" value="UniProtKB-KW"/>
</dbReference>
<evidence type="ECO:0000259" key="14">
    <source>
        <dbReference type="Pfam" id="PF13359"/>
    </source>
</evidence>
<dbReference type="GO" id="GO:0005737">
    <property type="term" value="C:cytoplasm"/>
    <property type="evidence" value="ECO:0007669"/>
    <property type="project" value="UniProtKB-SubCell"/>
</dbReference>
<protein>
    <recommendedName>
        <fullName evidence="5">Putative nuclease HARBI1</fullName>
    </recommendedName>
    <alternativeName>
        <fullName evidence="11">Harbinger transposase-derived nuclease</fullName>
    </alternativeName>
</protein>
<keyword evidence="6" id="KW-0963">Cytoplasm</keyword>
<evidence type="ECO:0000256" key="8">
    <source>
        <dbReference type="ARBA" id="ARBA00022723"/>
    </source>
</evidence>
<gene>
    <name evidence="16" type="ORF">Zmor_006114</name>
    <name evidence="15" type="ORF">Zmor_026249</name>
</gene>
<keyword evidence="8" id="KW-0479">Metal-binding</keyword>
<dbReference type="GO" id="GO:0016787">
    <property type="term" value="F:hydrolase activity"/>
    <property type="evidence" value="ECO:0007669"/>
    <property type="project" value="UniProtKB-KW"/>
</dbReference>
<evidence type="ECO:0000256" key="11">
    <source>
        <dbReference type="ARBA" id="ARBA00030126"/>
    </source>
</evidence>
<keyword evidence="9" id="KW-0378">Hydrolase</keyword>
<dbReference type="AlphaFoldDB" id="A0AA38IR44"/>
<proteinExistence type="inferred from homology"/>
<evidence type="ECO:0000256" key="5">
    <source>
        <dbReference type="ARBA" id="ARBA00015519"/>
    </source>
</evidence>
<keyword evidence="7" id="KW-0540">Nuclease</keyword>
<evidence type="ECO:0000256" key="9">
    <source>
        <dbReference type="ARBA" id="ARBA00022801"/>
    </source>
</evidence>
<organism evidence="16 17">
    <name type="scientific">Zophobas morio</name>
    <dbReference type="NCBI Taxonomy" id="2755281"/>
    <lineage>
        <taxon>Eukaryota</taxon>
        <taxon>Metazoa</taxon>
        <taxon>Ecdysozoa</taxon>
        <taxon>Arthropoda</taxon>
        <taxon>Hexapoda</taxon>
        <taxon>Insecta</taxon>
        <taxon>Pterygota</taxon>
        <taxon>Neoptera</taxon>
        <taxon>Endopterygota</taxon>
        <taxon>Coleoptera</taxon>
        <taxon>Polyphaga</taxon>
        <taxon>Cucujiformia</taxon>
        <taxon>Tenebrionidae</taxon>
        <taxon>Zophobas</taxon>
    </lineage>
</organism>
<evidence type="ECO:0000256" key="3">
    <source>
        <dbReference type="ARBA" id="ARBA00004496"/>
    </source>
</evidence>
<evidence type="ECO:0000256" key="2">
    <source>
        <dbReference type="ARBA" id="ARBA00004123"/>
    </source>
</evidence>
<dbReference type="GO" id="GO:0005634">
    <property type="term" value="C:nucleus"/>
    <property type="evidence" value="ECO:0007669"/>
    <property type="project" value="UniProtKB-SubCell"/>
</dbReference>
<dbReference type="InterPro" id="IPR045249">
    <property type="entry name" value="HARBI1-like"/>
</dbReference>
<comment type="subcellular location">
    <subcellularLocation>
        <location evidence="3">Cytoplasm</location>
    </subcellularLocation>
    <subcellularLocation>
        <location evidence="2">Nucleus</location>
    </subcellularLocation>
</comment>
<evidence type="ECO:0000313" key="17">
    <source>
        <dbReference type="Proteomes" id="UP001168821"/>
    </source>
</evidence>
<comment type="cofactor">
    <cofactor evidence="1">
        <name>a divalent metal cation</name>
        <dbReference type="ChEBI" id="CHEBI:60240"/>
    </cofactor>
</comment>
<dbReference type="GO" id="GO:0046872">
    <property type="term" value="F:metal ion binding"/>
    <property type="evidence" value="ECO:0007669"/>
    <property type="project" value="UniProtKB-KW"/>
</dbReference>
<dbReference type="InterPro" id="IPR027806">
    <property type="entry name" value="HARBI1_dom"/>
</dbReference>
<name>A0AA38IR44_9CUCU</name>
<evidence type="ECO:0000256" key="10">
    <source>
        <dbReference type="ARBA" id="ARBA00023242"/>
    </source>
</evidence>
<dbReference type="Pfam" id="PF13359">
    <property type="entry name" value="DDE_Tnp_4"/>
    <property type="match status" value="1"/>
</dbReference>
<comment type="similarity">
    <text evidence="4">Belongs to the HARBI1 family.</text>
</comment>
<keyword evidence="17" id="KW-1185">Reference proteome</keyword>
<dbReference type="PANTHER" id="PTHR22930:SF289">
    <property type="entry name" value="DDE TNP4 DOMAIN-CONTAINING PROTEIN-RELATED"/>
    <property type="match status" value="1"/>
</dbReference>
<evidence type="ECO:0000313" key="16">
    <source>
        <dbReference type="EMBL" id="KAJ3661727.1"/>
    </source>
</evidence>
<evidence type="ECO:0000313" key="15">
    <source>
        <dbReference type="EMBL" id="KAJ3643546.1"/>
    </source>
</evidence>
<keyword evidence="10" id="KW-0539">Nucleus</keyword>
<feature type="compositionally biased region" description="Low complexity" evidence="13">
    <location>
        <begin position="1"/>
        <end position="11"/>
    </location>
</feature>
<dbReference type="EMBL" id="JALNTZ010000002">
    <property type="protein sequence ID" value="KAJ3661727.1"/>
    <property type="molecule type" value="Genomic_DNA"/>
</dbReference>
<comment type="function">
    <text evidence="12">Transposase-derived protein that may have nuclease activity. Does not have transposase activity.</text>
</comment>
<evidence type="ECO:0000256" key="1">
    <source>
        <dbReference type="ARBA" id="ARBA00001968"/>
    </source>
</evidence>
<evidence type="ECO:0000256" key="12">
    <source>
        <dbReference type="ARBA" id="ARBA00045850"/>
    </source>
</evidence>
<feature type="domain" description="DDE Tnp4" evidence="14">
    <location>
        <begin position="152"/>
        <end position="302"/>
    </location>
</feature>
<feature type="region of interest" description="Disordered" evidence="13">
    <location>
        <begin position="1"/>
        <end position="22"/>
    </location>
</feature>
<reference evidence="16" key="1">
    <citation type="journal article" date="2023" name="G3 (Bethesda)">
        <title>Whole genome assemblies of Zophobas morio and Tenebrio molitor.</title>
        <authorList>
            <person name="Kaur S."/>
            <person name="Stinson S.A."/>
            <person name="diCenzo G.C."/>
        </authorList>
    </citation>
    <scope>NUCLEOTIDE SEQUENCE</scope>
    <source>
        <strain evidence="16">QUZm001</strain>
    </source>
</reference>
<comment type="caution">
    <text evidence="16">The sequence shown here is derived from an EMBL/GenBank/DDBJ whole genome shotgun (WGS) entry which is preliminary data.</text>
</comment>
<dbReference type="PANTHER" id="PTHR22930">
    <property type="match status" value="1"/>
</dbReference>
<dbReference type="Proteomes" id="UP001168821">
    <property type="component" value="Unassembled WGS sequence"/>
</dbReference>
<evidence type="ECO:0000256" key="4">
    <source>
        <dbReference type="ARBA" id="ARBA00006958"/>
    </source>
</evidence>
<dbReference type="EMBL" id="JALNTZ010000008">
    <property type="protein sequence ID" value="KAJ3643546.1"/>
    <property type="molecule type" value="Genomic_DNA"/>
</dbReference>
<evidence type="ECO:0000256" key="7">
    <source>
        <dbReference type="ARBA" id="ARBA00022722"/>
    </source>
</evidence>
<evidence type="ECO:0000256" key="13">
    <source>
        <dbReference type="SAM" id="MobiDB-lite"/>
    </source>
</evidence>
<accession>A0AA38IR44</accession>